<reference evidence="2 3" key="1">
    <citation type="journal article" date="2016" name="Nat. Commun.">
        <title>Thousands of microbial genomes shed light on interconnected biogeochemical processes in an aquifer system.</title>
        <authorList>
            <person name="Anantharaman K."/>
            <person name="Brown C.T."/>
            <person name="Hug L.A."/>
            <person name="Sharon I."/>
            <person name="Castelle C.J."/>
            <person name="Probst A.J."/>
            <person name="Thomas B.C."/>
            <person name="Singh A."/>
            <person name="Wilkins M.J."/>
            <person name="Karaoz U."/>
            <person name="Brodie E.L."/>
            <person name="Williams K.H."/>
            <person name="Hubbard S.S."/>
            <person name="Banfield J.F."/>
        </authorList>
    </citation>
    <scope>NUCLEOTIDE SEQUENCE [LARGE SCALE GENOMIC DNA]</scope>
</reference>
<feature type="compositionally biased region" description="Basic and acidic residues" evidence="1">
    <location>
        <begin position="106"/>
        <end position="120"/>
    </location>
</feature>
<evidence type="ECO:0000256" key="1">
    <source>
        <dbReference type="SAM" id="MobiDB-lite"/>
    </source>
</evidence>
<gene>
    <name evidence="2" type="ORF">A2140_05135</name>
</gene>
<accession>A0A1F6SX18</accession>
<dbReference type="AlphaFoldDB" id="A0A1F6SX18"/>
<evidence type="ECO:0000313" key="3">
    <source>
        <dbReference type="Proteomes" id="UP000178379"/>
    </source>
</evidence>
<name>A0A1F6SX18_9PROT</name>
<sequence length="128" mass="13715">MGSIDTAGIRNGSTRKARGEDDGHQPERQAEQERPARIPAAAEFRVLLTGEAPRITGAQQGDGHENDRVGNVDDEHGRAGHGKTEVGGEQREKDREVAKGAPSTAHVEHGQRGGDQREQQRQPGRAGA</sequence>
<feature type="region of interest" description="Disordered" evidence="1">
    <location>
        <begin position="1"/>
        <end position="128"/>
    </location>
</feature>
<organism evidence="2 3">
    <name type="scientific">Candidatus Muproteobacteria bacterium RBG_16_62_13</name>
    <dbReference type="NCBI Taxonomy" id="1817756"/>
    <lineage>
        <taxon>Bacteria</taxon>
        <taxon>Pseudomonadati</taxon>
        <taxon>Pseudomonadota</taxon>
        <taxon>Candidatus Muproteobacteria</taxon>
    </lineage>
</organism>
<evidence type="ECO:0000313" key="2">
    <source>
        <dbReference type="EMBL" id="OGI37480.1"/>
    </source>
</evidence>
<feature type="compositionally biased region" description="Basic and acidic residues" evidence="1">
    <location>
        <begin position="17"/>
        <end position="36"/>
    </location>
</feature>
<feature type="compositionally biased region" description="Basic and acidic residues" evidence="1">
    <location>
        <begin position="62"/>
        <end position="98"/>
    </location>
</feature>
<dbReference type="EMBL" id="MFSQ01000145">
    <property type="protein sequence ID" value="OGI37480.1"/>
    <property type="molecule type" value="Genomic_DNA"/>
</dbReference>
<comment type="caution">
    <text evidence="2">The sequence shown here is derived from an EMBL/GenBank/DDBJ whole genome shotgun (WGS) entry which is preliminary data.</text>
</comment>
<protein>
    <submittedName>
        <fullName evidence="2">Uncharacterized protein</fullName>
    </submittedName>
</protein>
<dbReference type="Proteomes" id="UP000178379">
    <property type="component" value="Unassembled WGS sequence"/>
</dbReference>
<proteinExistence type="predicted"/>